<sequence length="310" mass="32244">MPPFPRCETLPPAGPAGGPVAAGPLLAGIGLKAAHADTALATGSSADFFEVHAENAMVAGGPIRRRLERLRARWPLSVHGVGLSLGGADRPDPVHLARFAEVVRWLQPRWVSEHLAWSVHGGRYHADLLPLAYDEAALRRVADHVDEVQAAIGRPLLVENPATYLQFEASTLAEAEFLAALVRRSGCGLLLDLTNAEVSAVNHAGDAAAFVRALPAASVGEIHLAGPVPDHDAAGAPLLIDSHGAPVPDSVWALYDLALARCGPVPTLIERDHAVPPLAELEAEAARARAAWAARGAPAPAAAAVAEALP</sequence>
<evidence type="ECO:0000313" key="2">
    <source>
        <dbReference type="Proteomes" id="UP000037660"/>
    </source>
</evidence>
<dbReference type="InterPro" id="IPR007801">
    <property type="entry name" value="MbnB/TglH/ChrH"/>
</dbReference>
<comment type="caution">
    <text evidence="1">The sequence shown here is derived from an EMBL/GenBank/DDBJ whole genome shotgun (WGS) entry which is preliminary data.</text>
</comment>
<dbReference type="SUPFAM" id="SSF51658">
    <property type="entry name" value="Xylose isomerase-like"/>
    <property type="match status" value="1"/>
</dbReference>
<reference evidence="1 2" key="2">
    <citation type="journal article" date="2016" name="Science">
        <title>A bacterium that degrades and assimilates poly(ethylene terephthalate).</title>
        <authorList>
            <person name="Yoshida S."/>
            <person name="Hiraga K."/>
            <person name="Takehana T."/>
            <person name="Taniguchi I."/>
            <person name="Yamaji H."/>
            <person name="Maeda Y."/>
            <person name="Toyohara K."/>
            <person name="Miyamoto K."/>
            <person name="Kimura Y."/>
            <person name="Oda K."/>
        </authorList>
    </citation>
    <scope>NUCLEOTIDE SEQUENCE [LARGE SCALE GENOMIC DNA]</scope>
    <source>
        <strain evidence="2">NBRC 110686 / TISTR 2288 / 201-F6</strain>
    </source>
</reference>
<organism evidence="1 2">
    <name type="scientific">Piscinibacter sakaiensis</name>
    <name type="common">Ideonella sakaiensis</name>
    <dbReference type="NCBI Taxonomy" id="1547922"/>
    <lineage>
        <taxon>Bacteria</taxon>
        <taxon>Pseudomonadati</taxon>
        <taxon>Pseudomonadota</taxon>
        <taxon>Betaproteobacteria</taxon>
        <taxon>Burkholderiales</taxon>
        <taxon>Sphaerotilaceae</taxon>
        <taxon>Piscinibacter</taxon>
    </lineage>
</organism>
<protein>
    <submittedName>
        <fullName evidence="1">Uncharacterized protein</fullName>
    </submittedName>
</protein>
<evidence type="ECO:0000313" key="1">
    <source>
        <dbReference type="EMBL" id="GAP36683.1"/>
    </source>
</evidence>
<gene>
    <name evidence="1" type="ORF">ISF6_2523</name>
</gene>
<dbReference type="InterPro" id="IPR036237">
    <property type="entry name" value="Xyl_isomerase-like_sf"/>
</dbReference>
<dbReference type="STRING" id="1547922.ISF6_2523"/>
<dbReference type="AlphaFoldDB" id="A0A0K8P253"/>
<name>A0A0K8P253_PISS1</name>
<dbReference type="Gene3D" id="3.20.20.150">
    <property type="entry name" value="Divalent-metal-dependent TIM barrel enzymes"/>
    <property type="match status" value="1"/>
</dbReference>
<accession>A0A0K8P253</accession>
<dbReference type="PANTHER" id="PTHR42194:SF1">
    <property type="entry name" value="UPF0276 PROTEIN HI_1600"/>
    <property type="match status" value="1"/>
</dbReference>
<keyword evidence="2" id="KW-1185">Reference proteome</keyword>
<dbReference type="Pfam" id="PF05114">
    <property type="entry name" value="MbnB_TglH_ChrH"/>
    <property type="match status" value="1"/>
</dbReference>
<dbReference type="Proteomes" id="UP000037660">
    <property type="component" value="Unassembled WGS sequence"/>
</dbReference>
<reference evidence="2" key="1">
    <citation type="submission" date="2015-07" db="EMBL/GenBank/DDBJ databases">
        <title>Discovery of a poly(ethylene terephthalate assimilation.</title>
        <authorList>
            <person name="Yoshida S."/>
            <person name="Hiraga K."/>
            <person name="Takehana T."/>
            <person name="Taniguchi I."/>
            <person name="Yamaji H."/>
            <person name="Maeda Y."/>
            <person name="Toyohara K."/>
            <person name="Miyamoto K."/>
            <person name="Kimura Y."/>
            <person name="Oda K."/>
        </authorList>
    </citation>
    <scope>NUCLEOTIDE SEQUENCE [LARGE SCALE GENOMIC DNA]</scope>
    <source>
        <strain evidence="2">NBRC 110686 / TISTR 2288 / 201-F6</strain>
    </source>
</reference>
<dbReference type="NCBIfam" id="NF003818">
    <property type="entry name" value="PRK05409.1"/>
    <property type="match status" value="1"/>
</dbReference>
<dbReference type="RefSeq" id="WP_082368326.1">
    <property type="nucleotide sequence ID" value="NZ_BBYR01000037.1"/>
</dbReference>
<proteinExistence type="predicted"/>
<dbReference type="PANTHER" id="PTHR42194">
    <property type="entry name" value="UPF0276 PROTEIN HI_1600"/>
    <property type="match status" value="1"/>
</dbReference>
<dbReference type="EMBL" id="BBYR01000037">
    <property type="protein sequence ID" value="GAP36683.1"/>
    <property type="molecule type" value="Genomic_DNA"/>
</dbReference>
<dbReference type="OrthoDB" id="9763101at2"/>